<feature type="compositionally biased region" description="Basic and acidic residues" evidence="14">
    <location>
        <begin position="921"/>
        <end position="932"/>
    </location>
</feature>
<comment type="caution">
    <text evidence="16">The sequence shown here is derived from an EMBL/GenBank/DDBJ whole genome shotgun (WGS) entry which is preliminary data.</text>
</comment>
<feature type="compositionally biased region" description="Low complexity" evidence="14">
    <location>
        <begin position="1244"/>
        <end position="1256"/>
    </location>
</feature>
<evidence type="ECO:0000313" key="17">
    <source>
        <dbReference type="Proteomes" id="UP000077202"/>
    </source>
</evidence>
<keyword evidence="5" id="KW-0808">Transferase</keyword>
<feature type="compositionally biased region" description="Basic and acidic residues" evidence="14">
    <location>
        <begin position="1920"/>
        <end position="1929"/>
    </location>
</feature>
<evidence type="ECO:0000256" key="13">
    <source>
        <dbReference type="ARBA" id="ARBA00023136"/>
    </source>
</evidence>
<dbReference type="GO" id="GO:0030246">
    <property type="term" value="F:carbohydrate binding"/>
    <property type="evidence" value="ECO:0007669"/>
    <property type="project" value="UniProtKB-KW"/>
</dbReference>
<evidence type="ECO:0000256" key="2">
    <source>
        <dbReference type="ARBA" id="ARBA00008536"/>
    </source>
</evidence>
<feature type="compositionally biased region" description="Polar residues" evidence="14">
    <location>
        <begin position="1547"/>
        <end position="1569"/>
    </location>
</feature>
<feature type="region of interest" description="Disordered" evidence="14">
    <location>
        <begin position="868"/>
        <end position="970"/>
    </location>
</feature>
<evidence type="ECO:0000256" key="1">
    <source>
        <dbReference type="ARBA" id="ARBA00004479"/>
    </source>
</evidence>
<dbReference type="Proteomes" id="UP000077202">
    <property type="component" value="Unassembled WGS sequence"/>
</dbReference>
<feature type="compositionally biased region" description="Polar residues" evidence="14">
    <location>
        <begin position="1312"/>
        <end position="1335"/>
    </location>
</feature>
<dbReference type="InterPro" id="IPR001220">
    <property type="entry name" value="Legume_lectin_dom"/>
</dbReference>
<feature type="compositionally biased region" description="Low complexity" evidence="14">
    <location>
        <begin position="1512"/>
        <end position="1528"/>
    </location>
</feature>
<feature type="compositionally biased region" description="Polar residues" evidence="14">
    <location>
        <begin position="1611"/>
        <end position="1621"/>
    </location>
</feature>
<feature type="region of interest" description="Disordered" evidence="14">
    <location>
        <begin position="1094"/>
        <end position="2003"/>
    </location>
</feature>
<feature type="compositionally biased region" description="Polar residues" evidence="14">
    <location>
        <begin position="1783"/>
        <end position="1793"/>
    </location>
</feature>
<dbReference type="InterPro" id="IPR011009">
    <property type="entry name" value="Kinase-like_dom_sf"/>
</dbReference>
<feature type="compositionally biased region" description="Low complexity" evidence="14">
    <location>
        <begin position="1345"/>
        <end position="1359"/>
    </location>
</feature>
<keyword evidence="11" id="KW-0067">ATP-binding</keyword>
<dbReference type="Gene3D" id="2.60.120.200">
    <property type="match status" value="1"/>
</dbReference>
<comment type="similarity">
    <text evidence="3">In the C-terminal section; belongs to the protein kinase superfamily. Ser/Thr protein kinase family.</text>
</comment>
<feature type="region of interest" description="Disordered" evidence="14">
    <location>
        <begin position="994"/>
        <end position="1015"/>
    </location>
</feature>
<evidence type="ECO:0000313" key="16">
    <source>
        <dbReference type="EMBL" id="OAE28190.1"/>
    </source>
</evidence>
<feature type="domain" description="Protein kinase" evidence="15">
    <location>
        <begin position="603"/>
        <end position="871"/>
    </location>
</feature>
<evidence type="ECO:0000256" key="7">
    <source>
        <dbReference type="ARBA" id="ARBA00022729"/>
    </source>
</evidence>
<proteinExistence type="inferred from homology"/>
<evidence type="ECO:0000256" key="10">
    <source>
        <dbReference type="ARBA" id="ARBA00022777"/>
    </source>
</evidence>
<feature type="compositionally biased region" description="Polar residues" evidence="14">
    <location>
        <begin position="1724"/>
        <end position="1775"/>
    </location>
</feature>
<feature type="compositionally biased region" description="Low complexity" evidence="14">
    <location>
        <begin position="909"/>
        <end position="920"/>
    </location>
</feature>
<evidence type="ECO:0000256" key="6">
    <source>
        <dbReference type="ARBA" id="ARBA00022692"/>
    </source>
</evidence>
<dbReference type="Pfam" id="PF00069">
    <property type="entry name" value="Pkinase"/>
    <property type="match status" value="1"/>
</dbReference>
<feature type="region of interest" description="Disordered" evidence="14">
    <location>
        <begin position="473"/>
        <end position="498"/>
    </location>
</feature>
<feature type="compositionally biased region" description="Low complexity" evidence="14">
    <location>
        <begin position="1870"/>
        <end position="1884"/>
    </location>
</feature>
<evidence type="ECO:0000256" key="4">
    <source>
        <dbReference type="ARBA" id="ARBA00022527"/>
    </source>
</evidence>
<accession>A0A176W589</accession>
<feature type="compositionally biased region" description="Basic and acidic residues" evidence="14">
    <location>
        <begin position="1042"/>
        <end position="1053"/>
    </location>
</feature>
<feature type="region of interest" description="Disordered" evidence="14">
    <location>
        <begin position="1031"/>
        <end position="1058"/>
    </location>
</feature>
<feature type="compositionally biased region" description="Polar residues" evidence="14">
    <location>
        <begin position="1459"/>
        <end position="1477"/>
    </location>
</feature>
<dbReference type="Gene3D" id="1.10.510.10">
    <property type="entry name" value="Transferase(Phosphotransferase) domain 1"/>
    <property type="match status" value="1"/>
</dbReference>
<comment type="similarity">
    <text evidence="2">In the N-terminal section; belongs to the leguminous lectin family.</text>
</comment>
<dbReference type="EMBL" id="LVLJ01001764">
    <property type="protein sequence ID" value="OAE28190.1"/>
    <property type="molecule type" value="Genomic_DNA"/>
</dbReference>
<dbReference type="Pfam" id="PF00139">
    <property type="entry name" value="Lectin_legB"/>
    <property type="match status" value="1"/>
</dbReference>
<feature type="compositionally biased region" description="Low complexity" evidence="14">
    <location>
        <begin position="1682"/>
        <end position="1711"/>
    </location>
</feature>
<feature type="compositionally biased region" description="Polar residues" evidence="14">
    <location>
        <begin position="1257"/>
        <end position="1283"/>
    </location>
</feature>
<dbReference type="InterPro" id="IPR000719">
    <property type="entry name" value="Prot_kinase_dom"/>
</dbReference>
<reference evidence="16" key="1">
    <citation type="submission" date="2016-03" db="EMBL/GenBank/DDBJ databases">
        <title>Mechanisms controlling the formation of the plant cell surface in tip-growing cells are functionally conserved among land plants.</title>
        <authorList>
            <person name="Honkanen S."/>
            <person name="Jones V.A."/>
            <person name="Morieri G."/>
            <person name="Champion C."/>
            <person name="Hetherington A.J."/>
            <person name="Kelly S."/>
            <person name="Saint-Marcoux D."/>
            <person name="Proust H."/>
            <person name="Prescott H."/>
            <person name="Dolan L."/>
        </authorList>
    </citation>
    <scope>NUCLEOTIDE SEQUENCE [LARGE SCALE GENOMIC DNA]</scope>
    <source>
        <tissue evidence="16">Whole gametophyte</tissue>
    </source>
</reference>
<keyword evidence="17" id="KW-1185">Reference proteome</keyword>
<keyword evidence="4" id="KW-0723">Serine/threonine-protein kinase</keyword>
<feature type="compositionally biased region" description="Low complexity" evidence="14">
    <location>
        <begin position="1286"/>
        <end position="1311"/>
    </location>
</feature>
<dbReference type="InterPro" id="IPR050528">
    <property type="entry name" value="L-type_Lectin-RKs"/>
</dbReference>
<evidence type="ECO:0000256" key="11">
    <source>
        <dbReference type="ARBA" id="ARBA00022840"/>
    </source>
</evidence>
<keyword evidence="8" id="KW-0430">Lectin</keyword>
<dbReference type="PANTHER" id="PTHR27007">
    <property type="match status" value="1"/>
</dbReference>
<dbReference type="GO" id="GO:0005524">
    <property type="term" value="F:ATP binding"/>
    <property type="evidence" value="ECO:0007669"/>
    <property type="project" value="UniProtKB-KW"/>
</dbReference>
<gene>
    <name evidence="16" type="ORF">AXG93_2515s1280</name>
</gene>
<protein>
    <recommendedName>
        <fullName evidence="15">Protein kinase domain-containing protein</fullName>
    </recommendedName>
</protein>
<evidence type="ECO:0000256" key="5">
    <source>
        <dbReference type="ARBA" id="ARBA00022679"/>
    </source>
</evidence>
<sequence length="2003" mass="213968">MFAVQRFVNVHDSEVNGIQYHSILKACHWLLLEERSFLEKISSEPGSRSMLVFCDYHHGIANPQELGQLGDHRLQRRVTASISEGSIEQDGERLLEARGHQQPAGRMDSHTFPAVFNFKSMKGTRTLLFPLDQLAYLTGFGYPKMNDDSHGVGDHLDFGVVVDSRHKSSGIPFPLRLSIIRCQRSHCLQVFFSLPAYFLNPISNKTYSFSTSFTFSLSSPMRLRTGDGFVFLLAASPSLVPLENGTFGCFPLAGKTATPIIAVEYDTSLSTYLLDMNDNHVGVNVNYADSLQAQDAGVVGIKLASGLLITSWIDYHHILKILEVRLSYYEAGGIKPSNPLLKLPIDLSGTWSQKMFVGFSTQVYQGAEQACHIYSWSFKTFNETQLPPPPPAPPPLAPEYNDTNGGNSTTWAQRTVELGKLIGVAVGAFLVIAGLCGASVGFAQFGCAVIADPADILSPEESLLIDTKQPVERVDTPPDLEENIPAETDVSASTEKPAERRSMGFGDIMFTNSMYDVPSADGSYSGDLITETAGLDSMEVAEASPADGTAEAEENSEGTVDSTRAPLHEQVATLLEAARAGVEDETEAPRFTFKELTEATDNFSESLQLGEGRYGVFYGGVLANGVQVAVKKFTRVQKQGTSEFKAEVSMLYRMQHPNLVSVLGWCKHKREYFLVYDLIPNGNLSRVVFNPGTLPWVERFKIIQNLADALEYLHEVHHTPHRNVKSTNIFLAGDDEALLGDFGLAWLMARDEEKGTAGYVAPEVRNTQELTQMTDLYSFGIVSLEILCERPVFVESAEPEAQHLLDLMSKLVVYGTYRPTVSTGGETMDGEDDPLMTLVAKLGLLCCDPDPLARPSIKQVAQCLTGEIPFPPVPKPPRRHTTTLDYTISTTDQARTSVSTASNTSRKLTSSTTDPTTSTDRAPRSDNKRESDAVVLSSEQESLPAGTGLTPSSEINEGIPSNLPQENAPRASLDPVLARKEPLVRMDSVTASDLDFSPTSAPSTSSLEQVEENKSRVQAVPAIEVEYETASTPKTKQVQSTDKIKSSAEKLESHSSTTYSFCRSLLEELISIMWTYVDPDNGQSDTLDTATLQHEERPITSDKSPGPPLRPPPFPPRQPRGPPGPPFRPPPIPPPQPPRQPRRPPPPPSPIPQPDPPFPIPGPLPRRPPPMRPPPPRGPPLPPPPRGPKALVQDSAQSVPLPAVSQKKPTSQDQRKGTISTVHALGTFSDPPSHARKASEDLETTASLSTLTAKKTPSLQSIKSKATQPEKLSTKSEINSSMSVDAPTSSKSTPPKPPSTTTASPPLSPTSNVDTRASVSTPPAKGSSNAESTRGNAKPREKPTTKTVEVSSSKSTHVVGAPSKFRSSQSNLPTSPPHSPTSDVNPRVSVSTPPARGSSSAESTRGNAKPREKPTTKTVEVSSSKSAHVVGAPSKVRSSQSTLPTSPPISPASDVDTRVSVSTPPTRGSPSAESSKGNAKPREKPTTKTVEVSSSKSAHVVGAPSKVRPTQSKVPTSSSPGTPVPSSSLDMHPRAAITTPPSMAPSHMSSKGQTKPPGSSTTKSGTVPSSELPESVEGPPKVESSQRELSLQVLPLPPSTSDLDPRGLLSMPSSKKTTTPESFKGKAGVPERSGSQSRQPSSTGESVLPQTYTDRSCSVFSSNPSTSQKQSRTRPSQPELKSSSPPTLPVSSPSLKIGKTGSLSTLSTKKTMIPVPVQGKINVQERSTSKAGQGSSFISPGITGAQNLPTLPVSCSKTTVSSSPTSIRTKPSSEVTTDKLKTPESSSGQSRMGSTVKRPTSREAKLRSSSTQPELPSVSPATATPTNIPGLDVVPRVSLPTPPSKIPSHSESSQGSANSTSMIEQRSSDESSTGMSTTSSSITSQREPSLLSFPGSDPVIGISKSTPPTNKSWSNVAPQEKTEVAKSSESKSGASTTFSTSPVSTAPFKRGPGQPVFPPLPPLETIVESPTPLSSTSSPASGAGSSDENSPASQATRTKRHKS</sequence>
<feature type="compositionally biased region" description="Polar residues" evidence="14">
    <location>
        <begin position="997"/>
        <end position="1008"/>
    </location>
</feature>
<dbReference type="GO" id="GO:0016020">
    <property type="term" value="C:membrane"/>
    <property type="evidence" value="ECO:0007669"/>
    <property type="project" value="UniProtKB-SubCell"/>
</dbReference>
<dbReference type="InterPro" id="IPR013320">
    <property type="entry name" value="ConA-like_dom_sf"/>
</dbReference>
<feature type="compositionally biased region" description="Polar residues" evidence="14">
    <location>
        <begin position="1807"/>
        <end position="1827"/>
    </location>
</feature>
<keyword evidence="9" id="KW-0547">Nucleotide-binding</keyword>
<feature type="compositionally biased region" description="Polar residues" evidence="14">
    <location>
        <begin position="1031"/>
        <end position="1041"/>
    </location>
</feature>
<feature type="compositionally biased region" description="Polar residues" evidence="14">
    <location>
        <begin position="1847"/>
        <end position="1865"/>
    </location>
</feature>
<feature type="compositionally biased region" description="Polar residues" evidence="14">
    <location>
        <begin position="1380"/>
        <end position="1406"/>
    </location>
</feature>
<evidence type="ECO:0000256" key="8">
    <source>
        <dbReference type="ARBA" id="ARBA00022734"/>
    </source>
</evidence>
<feature type="compositionally biased region" description="Polar residues" evidence="14">
    <location>
        <begin position="1930"/>
        <end position="1944"/>
    </location>
</feature>
<feature type="compositionally biased region" description="Polar residues" evidence="14">
    <location>
        <begin position="1903"/>
        <end position="1917"/>
    </location>
</feature>
<feature type="compositionally biased region" description="Polar residues" evidence="14">
    <location>
        <begin position="1987"/>
        <end position="1996"/>
    </location>
</feature>
<comment type="subcellular location">
    <subcellularLocation>
        <location evidence="1">Membrane</location>
        <topology evidence="1">Single-pass type I membrane protein</topology>
    </subcellularLocation>
</comment>
<feature type="compositionally biased region" description="Low complexity" evidence="14">
    <location>
        <begin position="1487"/>
        <end position="1497"/>
    </location>
</feature>
<evidence type="ECO:0000256" key="12">
    <source>
        <dbReference type="ARBA" id="ARBA00022989"/>
    </source>
</evidence>
<feature type="compositionally biased region" description="Low complexity" evidence="14">
    <location>
        <begin position="1416"/>
        <end position="1426"/>
    </location>
</feature>
<keyword evidence="7" id="KW-0732">Signal</keyword>
<keyword evidence="12" id="KW-1133">Transmembrane helix</keyword>
<organism evidence="16 17">
    <name type="scientific">Marchantia polymorpha subsp. ruderalis</name>
    <dbReference type="NCBI Taxonomy" id="1480154"/>
    <lineage>
        <taxon>Eukaryota</taxon>
        <taxon>Viridiplantae</taxon>
        <taxon>Streptophyta</taxon>
        <taxon>Embryophyta</taxon>
        <taxon>Marchantiophyta</taxon>
        <taxon>Marchantiopsida</taxon>
        <taxon>Marchantiidae</taxon>
        <taxon>Marchantiales</taxon>
        <taxon>Marchantiaceae</taxon>
        <taxon>Marchantia</taxon>
    </lineage>
</organism>
<evidence type="ECO:0000256" key="9">
    <source>
        <dbReference type="ARBA" id="ARBA00022741"/>
    </source>
</evidence>
<keyword evidence="13" id="KW-0472">Membrane</keyword>
<dbReference type="PROSITE" id="PS50011">
    <property type="entry name" value="PROTEIN_KINASE_DOM"/>
    <property type="match status" value="1"/>
</dbReference>
<evidence type="ECO:0000256" key="14">
    <source>
        <dbReference type="SAM" id="MobiDB-lite"/>
    </source>
</evidence>
<feature type="compositionally biased region" description="Polar residues" evidence="14">
    <location>
        <begin position="892"/>
        <end position="908"/>
    </location>
</feature>
<evidence type="ECO:0000256" key="3">
    <source>
        <dbReference type="ARBA" id="ARBA00010217"/>
    </source>
</evidence>
<feature type="compositionally biased region" description="Polar residues" evidence="14">
    <location>
        <begin position="1207"/>
        <end position="1221"/>
    </location>
</feature>
<dbReference type="GO" id="GO:0004674">
    <property type="term" value="F:protein serine/threonine kinase activity"/>
    <property type="evidence" value="ECO:0007669"/>
    <property type="project" value="UniProtKB-KW"/>
</dbReference>
<feature type="compositionally biased region" description="Polar residues" evidence="14">
    <location>
        <begin position="1633"/>
        <end position="1681"/>
    </location>
</feature>
<dbReference type="SUPFAM" id="SSF56112">
    <property type="entry name" value="Protein kinase-like (PK-like)"/>
    <property type="match status" value="1"/>
</dbReference>
<evidence type="ECO:0000259" key="15">
    <source>
        <dbReference type="PROSITE" id="PS50011"/>
    </source>
</evidence>
<name>A0A176W589_MARPO</name>
<keyword evidence="6" id="KW-0812">Transmembrane</keyword>
<dbReference type="SUPFAM" id="SSF49899">
    <property type="entry name" value="Concanavalin A-like lectins/glucanases"/>
    <property type="match status" value="1"/>
</dbReference>
<feature type="compositionally biased region" description="Pro residues" evidence="14">
    <location>
        <begin position="1105"/>
        <end position="1187"/>
    </location>
</feature>
<keyword evidence="10" id="KW-0418">Kinase</keyword>
<dbReference type="FunFam" id="3.30.200.20:FF:000039">
    <property type="entry name" value="receptor-like protein kinase FERONIA"/>
    <property type="match status" value="1"/>
</dbReference>
<feature type="compositionally biased region" description="Low complexity" evidence="14">
    <location>
        <begin position="1969"/>
        <end position="1986"/>
    </location>
</feature>
<dbReference type="Gene3D" id="3.30.200.20">
    <property type="entry name" value="Phosphorylase Kinase, domain 1"/>
    <property type="match status" value="1"/>
</dbReference>
<feature type="region of interest" description="Disordered" evidence="14">
    <location>
        <begin position="542"/>
        <end position="563"/>
    </location>
</feature>